<dbReference type="EMBL" id="CP064786">
    <property type="protein sequence ID" value="QSG04162.1"/>
    <property type="molecule type" value="Genomic_DNA"/>
</dbReference>
<dbReference type="GO" id="GO:0006777">
    <property type="term" value="P:Mo-molybdopterin cofactor biosynthetic process"/>
    <property type="evidence" value="ECO:0007669"/>
    <property type="project" value="InterPro"/>
</dbReference>
<dbReference type="KEGG" id="hara:AArcS_2975"/>
<evidence type="ECO:0000313" key="3">
    <source>
        <dbReference type="EMBL" id="QSG04162.1"/>
    </source>
</evidence>
<dbReference type="NCBIfam" id="TIGR00177">
    <property type="entry name" value="molyb_syn"/>
    <property type="match status" value="1"/>
</dbReference>
<feature type="domain" description="MoaB/Mog" evidence="2">
    <location>
        <begin position="65"/>
        <end position="209"/>
    </location>
</feature>
<name>A0A897MUG7_9EURY</name>
<dbReference type="InterPro" id="IPR036425">
    <property type="entry name" value="MoaB/Mog-like_dom_sf"/>
</dbReference>
<dbReference type="PANTHER" id="PTHR43232:SF2">
    <property type="entry name" value="MOLYBDENUM COFACTOR BIOSYNTHESIS PROTEIN B"/>
    <property type="match status" value="1"/>
</dbReference>
<evidence type="ECO:0000256" key="1">
    <source>
        <dbReference type="SAM" id="MobiDB-lite"/>
    </source>
</evidence>
<protein>
    <submittedName>
        <fullName evidence="3">Molybdopterin biosynthesis enzyme</fullName>
    </submittedName>
</protein>
<reference evidence="3" key="1">
    <citation type="submission" date="2020-11" db="EMBL/GenBank/DDBJ databases">
        <title>Carbohydrate-dependent, anaerobic sulfur respiration: A novel catabolism in halophilic archaea.</title>
        <authorList>
            <person name="Sorokin D.Y."/>
            <person name="Messina E."/>
            <person name="Smedile F."/>
            <person name="La Cono V."/>
            <person name="Hallsworth J.E."/>
            <person name="Yakimov M.M."/>
        </authorList>
    </citation>
    <scope>NUCLEOTIDE SEQUENCE</scope>
    <source>
        <strain evidence="3">AArc-S</strain>
    </source>
</reference>
<accession>A0A897MUG7</accession>
<feature type="compositionally biased region" description="Basic and acidic residues" evidence="1">
    <location>
        <begin position="22"/>
        <end position="56"/>
    </location>
</feature>
<feature type="compositionally biased region" description="Basic and acidic residues" evidence="1">
    <location>
        <begin position="1"/>
        <end position="14"/>
    </location>
</feature>
<dbReference type="SMART" id="SM00852">
    <property type="entry name" value="MoCF_biosynth"/>
    <property type="match status" value="1"/>
</dbReference>
<dbReference type="CDD" id="cd00886">
    <property type="entry name" value="MogA_MoaB"/>
    <property type="match status" value="1"/>
</dbReference>
<dbReference type="InterPro" id="IPR012245">
    <property type="entry name" value="MoaB"/>
</dbReference>
<dbReference type="RefSeq" id="WP_238478186.1">
    <property type="nucleotide sequence ID" value="NZ_CP064786.1"/>
</dbReference>
<gene>
    <name evidence="3" type="primary">moaB2</name>
    <name evidence="3" type="ORF">AArcS_2975</name>
</gene>
<dbReference type="GO" id="GO:0005829">
    <property type="term" value="C:cytosol"/>
    <property type="evidence" value="ECO:0007669"/>
    <property type="project" value="TreeGrafter"/>
</dbReference>
<keyword evidence="4" id="KW-1185">Reference proteome</keyword>
<dbReference type="GeneID" id="70686353"/>
<dbReference type="InterPro" id="IPR001453">
    <property type="entry name" value="MoaB/Mog_dom"/>
</dbReference>
<evidence type="ECO:0000259" key="2">
    <source>
        <dbReference type="SMART" id="SM00852"/>
    </source>
</evidence>
<dbReference type="Proteomes" id="UP000663586">
    <property type="component" value="Chromosome"/>
</dbReference>
<feature type="region of interest" description="Disordered" evidence="1">
    <location>
        <begin position="1"/>
        <end position="56"/>
    </location>
</feature>
<dbReference type="PANTHER" id="PTHR43232">
    <property type="entry name" value="MOLYBDENUM COFACTOR BIOSYNTHESIS PROTEIN B"/>
    <property type="match status" value="1"/>
</dbReference>
<dbReference type="SUPFAM" id="SSF53218">
    <property type="entry name" value="Molybdenum cofactor biosynthesis proteins"/>
    <property type="match status" value="1"/>
</dbReference>
<dbReference type="Pfam" id="PF00994">
    <property type="entry name" value="MoCF_biosynth"/>
    <property type="match status" value="1"/>
</dbReference>
<evidence type="ECO:0000313" key="4">
    <source>
        <dbReference type="Proteomes" id="UP000663586"/>
    </source>
</evidence>
<dbReference type="AlphaFoldDB" id="A0A897MUG7"/>
<proteinExistence type="predicted"/>
<dbReference type="Gene3D" id="3.40.980.10">
    <property type="entry name" value="MoaB/Mog-like domain"/>
    <property type="match status" value="1"/>
</dbReference>
<dbReference type="FunFam" id="3.40.980.10:FF:000006">
    <property type="entry name" value="Molybdenum cofactor biosynthesis protein B"/>
    <property type="match status" value="1"/>
</dbReference>
<organism evidence="3 4">
    <name type="scientific">Natranaeroarchaeum sulfidigenes</name>
    <dbReference type="NCBI Taxonomy" id="2784880"/>
    <lineage>
        <taxon>Archaea</taxon>
        <taxon>Methanobacteriati</taxon>
        <taxon>Methanobacteriota</taxon>
        <taxon>Stenosarchaea group</taxon>
        <taxon>Halobacteria</taxon>
        <taxon>Halobacteriales</taxon>
        <taxon>Natronoarchaeaceae</taxon>
        <taxon>Natranaeroarchaeum</taxon>
    </lineage>
</organism>
<sequence length="215" mass="22688">MVDFQQRDTSRGLSDDPEDDSNDKQDPDEHAPDDGDAHHDDSHAHEHADDDHNHHHHDVESLGAAVVTVSSSRTLDDDPAGDAIAAAFESEGHEVVARELIGDAHGAVRDTVDVLASREDVDTVVTTGGTGVTPDDVTIEAVSALFGKELPGFGELFRMLSYDEIGTKIVGTRATAGIVEETPVFCLPGSENAARLGAEAIIVEEAGHLTGLAGR</sequence>